<keyword evidence="4" id="KW-1185">Reference proteome</keyword>
<name>A0A919TM80_9ACTN</name>
<sequence length="75" mass="7932">MFAFLSRRWGVVLTLAAAAVGVARVWAGVHYPADIAAGAAIGLLAVGAVAAYRRSRISAIELIRARWAQPSSARR</sequence>
<organism evidence="3 4">
    <name type="scientific">Actinoplanes siamensis</name>
    <dbReference type="NCBI Taxonomy" id="1223317"/>
    <lineage>
        <taxon>Bacteria</taxon>
        <taxon>Bacillati</taxon>
        <taxon>Actinomycetota</taxon>
        <taxon>Actinomycetes</taxon>
        <taxon>Micromonosporales</taxon>
        <taxon>Micromonosporaceae</taxon>
        <taxon>Actinoplanes</taxon>
    </lineage>
</organism>
<evidence type="ECO:0000313" key="4">
    <source>
        <dbReference type="Proteomes" id="UP000629619"/>
    </source>
</evidence>
<dbReference type="Pfam" id="PF01569">
    <property type="entry name" value="PAP2"/>
    <property type="match status" value="1"/>
</dbReference>
<protein>
    <recommendedName>
        <fullName evidence="2">Phosphatidic acid phosphatase type 2/haloperoxidase domain-containing protein</fullName>
    </recommendedName>
</protein>
<reference evidence="3" key="1">
    <citation type="submission" date="2021-01" db="EMBL/GenBank/DDBJ databases">
        <title>Whole genome shotgun sequence of Actinoplanes siamensis NBRC 109076.</title>
        <authorList>
            <person name="Komaki H."/>
            <person name="Tamura T."/>
        </authorList>
    </citation>
    <scope>NUCLEOTIDE SEQUENCE</scope>
    <source>
        <strain evidence="3">NBRC 109076</strain>
    </source>
</reference>
<keyword evidence="1" id="KW-0812">Transmembrane</keyword>
<feature type="transmembrane region" description="Helical" evidence="1">
    <location>
        <begin position="35"/>
        <end position="52"/>
    </location>
</feature>
<dbReference type="InterPro" id="IPR036938">
    <property type="entry name" value="PAP2/HPO_sf"/>
</dbReference>
<dbReference type="Gene3D" id="1.20.144.10">
    <property type="entry name" value="Phosphatidic acid phosphatase type 2/haloperoxidase"/>
    <property type="match status" value="1"/>
</dbReference>
<gene>
    <name evidence="3" type="ORF">Asi03nite_45360</name>
</gene>
<keyword evidence="1" id="KW-1133">Transmembrane helix</keyword>
<dbReference type="InterPro" id="IPR000326">
    <property type="entry name" value="PAP2/HPO"/>
</dbReference>
<comment type="caution">
    <text evidence="3">The sequence shown here is derived from an EMBL/GenBank/DDBJ whole genome shotgun (WGS) entry which is preliminary data.</text>
</comment>
<evidence type="ECO:0000313" key="3">
    <source>
        <dbReference type="EMBL" id="GIF06998.1"/>
    </source>
</evidence>
<keyword evidence="1" id="KW-0472">Membrane</keyword>
<accession>A0A919TM80</accession>
<evidence type="ECO:0000256" key="1">
    <source>
        <dbReference type="SAM" id="Phobius"/>
    </source>
</evidence>
<dbReference type="SUPFAM" id="SSF48317">
    <property type="entry name" value="Acid phosphatase/Vanadium-dependent haloperoxidase"/>
    <property type="match status" value="1"/>
</dbReference>
<dbReference type="AlphaFoldDB" id="A0A919TM80"/>
<proteinExistence type="predicted"/>
<evidence type="ECO:0000259" key="2">
    <source>
        <dbReference type="Pfam" id="PF01569"/>
    </source>
</evidence>
<dbReference type="EMBL" id="BOMW01000043">
    <property type="protein sequence ID" value="GIF06998.1"/>
    <property type="molecule type" value="Genomic_DNA"/>
</dbReference>
<dbReference type="Proteomes" id="UP000629619">
    <property type="component" value="Unassembled WGS sequence"/>
</dbReference>
<feature type="domain" description="Phosphatidic acid phosphatase type 2/haloperoxidase" evidence="2">
    <location>
        <begin position="7"/>
        <end position="54"/>
    </location>
</feature>